<dbReference type="Gene3D" id="2.60.120.560">
    <property type="entry name" value="Exo-inulinase, domain 1"/>
    <property type="match status" value="1"/>
</dbReference>
<sequence>MNVMRDTLLREIRRRETEYQNRPGQDKWRLRFHIMPPAGWLNDPNGLCFYRGKYHFFFQYSPFDPEGGLKVWGEYTGTDLVHWQYEGTPLLPDSPWDCHGVYSGCAFTEDGLLDIFYTGNVKLDGDYDYVNSGREANTIYTCSEDGIHFREKECLLEMKDYPTGYTNHIRDPKVWKAGDTCYMVLGGRKKDNRGAVLLYASKDKKHWEFVREVTTREPFGYMWECPDAFCLDGQWLLSVSPQGLKREEFCRQNIYQSGYFILPEKWMEEGEPKEFREWDMGFDFYAPQTFRDEKGRRILVGWAGLPDIKEEYNNPTVEQGWQHAFTMPRELKWKNGKVYQYPVKEAEMLREKELFSGSRQDRDPEKTQGILVEDSCFDWEIKETDSRSFSIKIEEECVLKYEDGVFSLSFEGIMGAGRKVRKALVPKLYSIRILADTSLMEIYLNEGEYVFTSRYYTESDVRQLSVRGLQNAGNIWTMKKQTCLTGL</sequence>
<dbReference type="NCBIfam" id="TIGR01322">
    <property type="entry name" value="scrB_fam"/>
    <property type="match status" value="1"/>
</dbReference>
<dbReference type="PANTHER" id="PTHR43101:SF1">
    <property type="entry name" value="BETA-FRUCTOSIDASE"/>
    <property type="match status" value="1"/>
</dbReference>
<comment type="subcellular location">
    <subcellularLocation>
        <location evidence="9">Cytoplasm</location>
    </subcellularLocation>
</comment>
<evidence type="ECO:0000313" key="12">
    <source>
        <dbReference type="EMBL" id="GAA6502117.1"/>
    </source>
</evidence>
<evidence type="ECO:0000256" key="8">
    <source>
        <dbReference type="RuleBase" id="RU362110"/>
    </source>
</evidence>
<dbReference type="CDD" id="cd18623">
    <property type="entry name" value="GH32_ScrB-like"/>
    <property type="match status" value="1"/>
</dbReference>
<evidence type="ECO:0000256" key="3">
    <source>
        <dbReference type="ARBA" id="ARBA00012758"/>
    </source>
</evidence>
<keyword evidence="5 8" id="KW-0378">Hydrolase</keyword>
<dbReference type="Pfam" id="PF00251">
    <property type="entry name" value="Glyco_hydro_32N"/>
    <property type="match status" value="1"/>
</dbReference>
<dbReference type="InterPro" id="IPR013320">
    <property type="entry name" value="ConA-like_dom_sf"/>
</dbReference>
<keyword evidence="13" id="KW-1185">Reference proteome</keyword>
<evidence type="ECO:0000259" key="11">
    <source>
        <dbReference type="Pfam" id="PF08244"/>
    </source>
</evidence>
<dbReference type="InterPro" id="IPR013148">
    <property type="entry name" value="Glyco_hydro_32_N"/>
</dbReference>
<dbReference type="PROSITE" id="PS00609">
    <property type="entry name" value="GLYCOSYL_HYDROL_F32"/>
    <property type="match status" value="1"/>
</dbReference>
<comment type="pathway">
    <text evidence="1 9">Glycan biosynthesis; sucrose metabolism.</text>
</comment>
<dbReference type="RefSeq" id="WP_227210249.1">
    <property type="nucleotide sequence ID" value="NZ_BAABZQ010000001.1"/>
</dbReference>
<accession>A0ABQ0C0G9</accession>
<evidence type="ECO:0000256" key="7">
    <source>
        <dbReference type="ARBA" id="ARBA00033367"/>
    </source>
</evidence>
<proteinExistence type="inferred from homology"/>
<dbReference type="InterPro" id="IPR051214">
    <property type="entry name" value="GH32_Enzymes"/>
</dbReference>
<dbReference type="Proteomes" id="UP001600941">
    <property type="component" value="Unassembled WGS sequence"/>
</dbReference>
<dbReference type="InterPro" id="IPR001362">
    <property type="entry name" value="Glyco_hydro_32"/>
</dbReference>
<name>A0ABQ0C0G9_9FIRM</name>
<evidence type="ECO:0000256" key="5">
    <source>
        <dbReference type="ARBA" id="ARBA00022801"/>
    </source>
</evidence>
<evidence type="ECO:0000256" key="2">
    <source>
        <dbReference type="ARBA" id="ARBA00009902"/>
    </source>
</evidence>
<evidence type="ECO:0000256" key="4">
    <source>
        <dbReference type="ARBA" id="ARBA00019623"/>
    </source>
</evidence>
<feature type="domain" description="Glycosyl hydrolase family 32 C-terminal" evidence="11">
    <location>
        <begin position="428"/>
        <end position="466"/>
    </location>
</feature>
<dbReference type="InterPro" id="IPR013189">
    <property type="entry name" value="Glyco_hydro_32_C"/>
</dbReference>
<evidence type="ECO:0000256" key="6">
    <source>
        <dbReference type="ARBA" id="ARBA00023295"/>
    </source>
</evidence>
<dbReference type="SUPFAM" id="SSF75005">
    <property type="entry name" value="Arabinanase/levansucrase/invertase"/>
    <property type="match status" value="1"/>
</dbReference>
<reference evidence="12 13" key="1">
    <citation type="submission" date="2024-04" db="EMBL/GenBank/DDBJ databases">
        <title>Defined microbial consortia suppress multidrug-resistant proinflammatory Enterobacteriaceae via ecological control.</title>
        <authorList>
            <person name="Furuichi M."/>
            <person name="Kawaguchi T."/>
            <person name="Pust M."/>
            <person name="Yasuma K."/>
            <person name="Plichta D."/>
            <person name="Hasegawa N."/>
            <person name="Ohya T."/>
            <person name="Bhattarai S."/>
            <person name="Sasajima S."/>
            <person name="Aoto Y."/>
            <person name="Tuganbaev T."/>
            <person name="Yaginuma M."/>
            <person name="Ueda M."/>
            <person name="Okahashi N."/>
            <person name="Amafuji K."/>
            <person name="Kiridooshi Y."/>
            <person name="Sugita K."/>
            <person name="Strazar M."/>
            <person name="Skelly A."/>
            <person name="Suda W."/>
            <person name="Hattori M."/>
            <person name="Nakamoto N."/>
            <person name="Caballero S."/>
            <person name="Norman J."/>
            <person name="Olle B."/>
            <person name="Tanoue T."/>
            <person name="Arita M."/>
            <person name="Bucci V."/>
            <person name="Atarashi K."/>
            <person name="Xavier R."/>
            <person name="Honda K."/>
        </authorList>
    </citation>
    <scope>NUCLEOTIDE SEQUENCE [LARGE SCALE GENOMIC DNA]</scope>
    <source>
        <strain evidence="13">k34-0107-D12</strain>
    </source>
</reference>
<evidence type="ECO:0000256" key="9">
    <source>
        <dbReference type="RuleBase" id="RU365015"/>
    </source>
</evidence>
<dbReference type="SMART" id="SM00640">
    <property type="entry name" value="Glyco_32"/>
    <property type="match status" value="1"/>
</dbReference>
<gene>
    <name evidence="12" type="primary">sacA</name>
    <name evidence="12" type="ORF">K340107D12_49330</name>
</gene>
<dbReference type="PANTHER" id="PTHR43101">
    <property type="entry name" value="BETA-FRUCTOSIDASE"/>
    <property type="match status" value="1"/>
</dbReference>
<dbReference type="SUPFAM" id="SSF49899">
    <property type="entry name" value="Concanavalin A-like lectins/glucanases"/>
    <property type="match status" value="1"/>
</dbReference>
<dbReference type="Pfam" id="PF08244">
    <property type="entry name" value="Glyco_hydro_32C"/>
    <property type="match status" value="1"/>
</dbReference>
<dbReference type="Gene3D" id="2.115.10.20">
    <property type="entry name" value="Glycosyl hydrolase domain, family 43"/>
    <property type="match status" value="1"/>
</dbReference>
<dbReference type="EC" id="3.2.1.26" evidence="3 8"/>
<organism evidence="12 13">
    <name type="scientific">Blautia parvula</name>
    <dbReference type="NCBI Taxonomy" id="2877527"/>
    <lineage>
        <taxon>Bacteria</taxon>
        <taxon>Bacillati</taxon>
        <taxon>Bacillota</taxon>
        <taxon>Clostridia</taxon>
        <taxon>Lachnospirales</taxon>
        <taxon>Lachnospiraceae</taxon>
        <taxon>Blautia</taxon>
    </lineage>
</organism>
<evidence type="ECO:0000256" key="1">
    <source>
        <dbReference type="ARBA" id="ARBA00004914"/>
    </source>
</evidence>
<comment type="similarity">
    <text evidence="2 8">Belongs to the glycosyl hydrolase 32 family.</text>
</comment>
<evidence type="ECO:0000259" key="10">
    <source>
        <dbReference type="Pfam" id="PF00251"/>
    </source>
</evidence>
<comment type="function">
    <text evidence="9">Enables the bacterium to metabolize sucrose as a sole carbon source.</text>
</comment>
<dbReference type="InterPro" id="IPR006232">
    <property type="entry name" value="Suc6P_hydrolase"/>
</dbReference>
<dbReference type="EMBL" id="BAABZQ010000001">
    <property type="protein sequence ID" value="GAA6502117.1"/>
    <property type="molecule type" value="Genomic_DNA"/>
</dbReference>
<dbReference type="InterPro" id="IPR018053">
    <property type="entry name" value="Glyco_hydro_32_AS"/>
</dbReference>
<dbReference type="InterPro" id="IPR023296">
    <property type="entry name" value="Glyco_hydro_beta-prop_sf"/>
</dbReference>
<comment type="catalytic activity">
    <reaction evidence="8">
        <text>Hydrolysis of terminal non-reducing beta-D-fructofuranoside residues in beta-D-fructofuranosides.</text>
        <dbReference type="EC" id="3.2.1.26"/>
    </reaction>
</comment>
<evidence type="ECO:0000313" key="13">
    <source>
        <dbReference type="Proteomes" id="UP001600941"/>
    </source>
</evidence>
<keyword evidence="9" id="KW-0963">Cytoplasm</keyword>
<protein>
    <recommendedName>
        <fullName evidence="4 8">Sucrose-6-phosphate hydrolase</fullName>
        <ecNumber evidence="3 8">3.2.1.26</ecNumber>
    </recommendedName>
    <alternativeName>
        <fullName evidence="7 9">Invertase</fullName>
    </alternativeName>
</protein>
<feature type="domain" description="Glycosyl hydrolase family 32 N-terminal" evidence="10">
    <location>
        <begin position="33"/>
        <end position="342"/>
    </location>
</feature>
<dbReference type="GO" id="GO:0016787">
    <property type="term" value="F:hydrolase activity"/>
    <property type="evidence" value="ECO:0007669"/>
    <property type="project" value="UniProtKB-KW"/>
</dbReference>
<keyword evidence="9" id="KW-0119">Carbohydrate metabolism</keyword>
<comment type="caution">
    <text evidence="12">The sequence shown here is derived from an EMBL/GenBank/DDBJ whole genome shotgun (WGS) entry which is preliminary data.</text>
</comment>
<keyword evidence="6 8" id="KW-0326">Glycosidase</keyword>